<comment type="caution">
    <text evidence="3">The sequence shown here is derived from an EMBL/GenBank/DDBJ whole genome shotgun (WGS) entry which is preliminary data.</text>
</comment>
<feature type="transmembrane region" description="Helical" evidence="1">
    <location>
        <begin position="280"/>
        <end position="301"/>
    </location>
</feature>
<dbReference type="Proteomes" id="UP000290517">
    <property type="component" value="Unassembled WGS sequence"/>
</dbReference>
<dbReference type="RefSeq" id="WP_030150312.1">
    <property type="nucleotide sequence ID" value="NZ_JOFV01000003.1"/>
</dbReference>
<keyword evidence="1" id="KW-0812">Transmembrane</keyword>
<evidence type="ECO:0000313" key="3">
    <source>
        <dbReference type="EMBL" id="RXR33973.1"/>
    </source>
</evidence>
<dbReference type="STRING" id="1713.GCA_000718325_00757"/>
<keyword evidence="1" id="KW-0472">Membrane</keyword>
<feature type="transmembrane region" description="Helical" evidence="1">
    <location>
        <begin position="337"/>
        <end position="359"/>
    </location>
</feature>
<evidence type="ECO:0000256" key="1">
    <source>
        <dbReference type="SAM" id="Phobius"/>
    </source>
</evidence>
<dbReference type="EMBL" id="SDJR01000006">
    <property type="protein sequence ID" value="RXR25386.1"/>
    <property type="molecule type" value="Genomic_DNA"/>
</dbReference>
<feature type="transmembrane region" description="Helical" evidence="1">
    <location>
        <begin position="21"/>
        <end position="40"/>
    </location>
</feature>
<sequence>MKRPDPTLTPVVTKARGYLRVSTMLLSAVLVLCVAVLLVLQHQADVKRTNFDANSNLHVISVTHRLQGPALQTLVPADVEDVRSVVVGADGLPGTTTVSPRWALGAGLVAGADEPVALIGIDPEAGGLIGIDGMKDGFGYSTNPSSGPLLVAIPVVAAEGSDGMVSDELVEMELKPGHTIDPLKVKYLEGGRIDSLTYVTSDTYWRVAETMFDRDRTAIESAYQSGELPMVPLVEAVYVDVPELNDVRRVAGLLEERGYAVSYALQAFDEIESGLATQRLLGLALGLALIVGVGLHFVLSWRSYMSLSRRDIGTLKHWQISEHEIRRLYSGRLARSLVTPFLVATAAAWLGSLLLFGATAGTVRALLSMAVLLVVLCLLGVFVTLFVIRPWTRRDVLTLLRANREFQ</sequence>
<organism evidence="3 4">
    <name type="scientific">Oerskovia turbata</name>
    <dbReference type="NCBI Taxonomy" id="1713"/>
    <lineage>
        <taxon>Bacteria</taxon>
        <taxon>Bacillati</taxon>
        <taxon>Actinomycetota</taxon>
        <taxon>Actinomycetes</taxon>
        <taxon>Micrococcales</taxon>
        <taxon>Cellulomonadaceae</taxon>
        <taxon>Oerskovia</taxon>
    </lineage>
</organism>
<reference evidence="4 5" key="1">
    <citation type="submission" date="2019-01" db="EMBL/GenBank/DDBJ databases">
        <title>Oerskovia turbata Genome sequencing and assembly.</title>
        <authorList>
            <person name="Dou T."/>
        </authorList>
    </citation>
    <scope>NUCLEOTIDE SEQUENCE [LARGE SCALE GENOMIC DNA]</scope>
    <source>
        <strain evidence="3 4">JCM12123</strain>
        <strain evidence="2 5">JCM3160</strain>
    </source>
</reference>
<keyword evidence="1" id="KW-1133">Transmembrane helix</keyword>
<evidence type="ECO:0008006" key="6">
    <source>
        <dbReference type="Google" id="ProtNLM"/>
    </source>
</evidence>
<dbReference type="AlphaFoldDB" id="A0A4Q1KUT4"/>
<accession>A0A4Q1KUT4</accession>
<keyword evidence="5" id="KW-1185">Reference proteome</keyword>
<gene>
    <name evidence="2" type="ORF">EQW73_11120</name>
    <name evidence="3" type="ORF">EQW78_10195</name>
</gene>
<evidence type="ECO:0000313" key="4">
    <source>
        <dbReference type="Proteomes" id="UP000289805"/>
    </source>
</evidence>
<name>A0A4Q1KUT4_9CELL</name>
<evidence type="ECO:0000313" key="5">
    <source>
        <dbReference type="Proteomes" id="UP000290517"/>
    </source>
</evidence>
<feature type="transmembrane region" description="Helical" evidence="1">
    <location>
        <begin position="365"/>
        <end position="388"/>
    </location>
</feature>
<protein>
    <recommendedName>
        <fullName evidence="6">FtsX-like permease family protein</fullName>
    </recommendedName>
</protein>
<dbReference type="Proteomes" id="UP000289805">
    <property type="component" value="Unassembled WGS sequence"/>
</dbReference>
<evidence type="ECO:0000313" key="2">
    <source>
        <dbReference type="EMBL" id="RXR25386.1"/>
    </source>
</evidence>
<proteinExistence type="predicted"/>
<dbReference type="EMBL" id="SDJQ01000012">
    <property type="protein sequence ID" value="RXR33973.1"/>
    <property type="molecule type" value="Genomic_DNA"/>
</dbReference>